<evidence type="ECO:0000256" key="3">
    <source>
        <dbReference type="SAM" id="Phobius"/>
    </source>
</evidence>
<dbReference type="SUPFAM" id="SSF53254">
    <property type="entry name" value="Phosphoglycerate mutase-like"/>
    <property type="match status" value="1"/>
</dbReference>
<dbReference type="EMBL" id="MU853236">
    <property type="protein sequence ID" value="KAK4120763.1"/>
    <property type="molecule type" value="Genomic_DNA"/>
</dbReference>
<dbReference type="Pfam" id="PF00328">
    <property type="entry name" value="His_Phos_2"/>
    <property type="match status" value="1"/>
</dbReference>
<dbReference type="InterPro" id="IPR000560">
    <property type="entry name" value="His_Pase_clade-2"/>
</dbReference>
<dbReference type="PANTHER" id="PTHR11567:SF127">
    <property type="entry name" value="HISTIDINE ACID PHOSPHATASE"/>
    <property type="match status" value="1"/>
</dbReference>
<protein>
    <submittedName>
        <fullName evidence="4">Phosphoglycerate mutase-like protein</fullName>
    </submittedName>
</protein>
<dbReference type="InterPro" id="IPR050645">
    <property type="entry name" value="Histidine_acid_phosphatase"/>
</dbReference>
<evidence type="ECO:0000256" key="1">
    <source>
        <dbReference type="ARBA" id="ARBA00005375"/>
    </source>
</evidence>
<gene>
    <name evidence="4" type="ORF">N657DRAFT_683251</name>
</gene>
<keyword evidence="3" id="KW-0812">Transmembrane</keyword>
<evidence type="ECO:0000313" key="4">
    <source>
        <dbReference type="EMBL" id="KAK4120763.1"/>
    </source>
</evidence>
<proteinExistence type="inferred from homology"/>
<reference evidence="4" key="2">
    <citation type="submission" date="2023-05" db="EMBL/GenBank/DDBJ databases">
        <authorList>
            <consortium name="Lawrence Berkeley National Laboratory"/>
            <person name="Steindorff A."/>
            <person name="Hensen N."/>
            <person name="Bonometti L."/>
            <person name="Westerberg I."/>
            <person name="Brannstrom I.O."/>
            <person name="Guillou S."/>
            <person name="Cros-Aarteil S."/>
            <person name="Calhoun S."/>
            <person name="Haridas S."/>
            <person name="Kuo A."/>
            <person name="Mondo S."/>
            <person name="Pangilinan J."/>
            <person name="Riley R."/>
            <person name="Labutti K."/>
            <person name="Andreopoulos B."/>
            <person name="Lipzen A."/>
            <person name="Chen C."/>
            <person name="Yanf M."/>
            <person name="Daum C."/>
            <person name="Ng V."/>
            <person name="Clum A."/>
            <person name="Ohm R."/>
            <person name="Martin F."/>
            <person name="Silar P."/>
            <person name="Natvig D."/>
            <person name="Lalanne C."/>
            <person name="Gautier V."/>
            <person name="Ament-Velasquez S.L."/>
            <person name="Kruys A."/>
            <person name="Hutchinson M.I."/>
            <person name="Powell A.J."/>
            <person name="Barry K."/>
            <person name="Miller A.N."/>
            <person name="Grigoriev I.V."/>
            <person name="Debuchy R."/>
            <person name="Gladieux P."/>
            <person name="Thoren M.H."/>
            <person name="Johannesson H."/>
        </authorList>
    </citation>
    <scope>NUCLEOTIDE SEQUENCE</scope>
    <source>
        <strain evidence="4">CBS 731.68</strain>
    </source>
</reference>
<dbReference type="GeneID" id="87833323"/>
<dbReference type="RefSeq" id="XP_062644534.1">
    <property type="nucleotide sequence ID" value="XM_062796555.1"/>
</dbReference>
<name>A0AAN6TU36_9PEZI</name>
<comment type="caution">
    <text evidence="4">The sequence shown here is derived from an EMBL/GenBank/DDBJ whole genome shotgun (WGS) entry which is preliminary data.</text>
</comment>
<keyword evidence="3" id="KW-0472">Membrane</keyword>
<dbReference type="Proteomes" id="UP001302602">
    <property type="component" value="Unassembled WGS sequence"/>
</dbReference>
<sequence>MHGDHIPLAVSDHAKLTALGAHQLYDQGAAFRNRYVRPSRHEDFVGLVGIQSKAIDNSQLYVESSTDECSAASALAFMQGLYPPWPYTTCDLGIPEYIQTGNDSILNYPLCGYQYPNVRTISPHYDQDAIWSHGHHTCKKHQESLQAFPGNPAADLTYQQTKGFYTGLWDKIFCDAFSPSQCNFYHAHELYEYAAYRWNHDGQSHSLITRGDLEQLRELAWLEQVLKHAAPTTGPQGEDDKSSCIAARTLATRVFSQFSENVKSCGKHNKLNLAFTSHEPFLAFFALANPDGAEFSRLPEPGAALIFELFSVDSTLADRYGHLDSSSNHDSYNNAGCCDDHSCNSNSCDSNSCDLGSCNNDKSSNNNFGGNDRSEQGSISRGPFGRRSYDGGSIDGIGNEKAGSYNNVPLHQVPLKSFPASNHQGDDHAFCPSPEELYVRVLYRPSTGPSAQVVPVPLFGNQSTMHFKHFSEAMRIVGVRDANQWCNLCKGGPKFCASTVVGGDQENLGGILGVSGAAVAIALALAIGLLV</sequence>
<organism evidence="4 5">
    <name type="scientific">Parathielavia appendiculata</name>
    <dbReference type="NCBI Taxonomy" id="2587402"/>
    <lineage>
        <taxon>Eukaryota</taxon>
        <taxon>Fungi</taxon>
        <taxon>Dikarya</taxon>
        <taxon>Ascomycota</taxon>
        <taxon>Pezizomycotina</taxon>
        <taxon>Sordariomycetes</taxon>
        <taxon>Sordariomycetidae</taxon>
        <taxon>Sordariales</taxon>
        <taxon>Chaetomiaceae</taxon>
        <taxon>Parathielavia</taxon>
    </lineage>
</organism>
<feature type="region of interest" description="Disordered" evidence="2">
    <location>
        <begin position="364"/>
        <end position="396"/>
    </location>
</feature>
<evidence type="ECO:0000256" key="2">
    <source>
        <dbReference type="SAM" id="MobiDB-lite"/>
    </source>
</evidence>
<dbReference type="GO" id="GO:0016791">
    <property type="term" value="F:phosphatase activity"/>
    <property type="evidence" value="ECO:0007669"/>
    <property type="project" value="TreeGrafter"/>
</dbReference>
<accession>A0AAN6TU36</accession>
<dbReference type="PANTHER" id="PTHR11567">
    <property type="entry name" value="ACID PHOSPHATASE-RELATED"/>
    <property type="match status" value="1"/>
</dbReference>
<reference evidence="4" key="1">
    <citation type="journal article" date="2023" name="Mol. Phylogenet. Evol.">
        <title>Genome-scale phylogeny and comparative genomics of the fungal order Sordariales.</title>
        <authorList>
            <person name="Hensen N."/>
            <person name="Bonometti L."/>
            <person name="Westerberg I."/>
            <person name="Brannstrom I.O."/>
            <person name="Guillou S."/>
            <person name="Cros-Aarteil S."/>
            <person name="Calhoun S."/>
            <person name="Haridas S."/>
            <person name="Kuo A."/>
            <person name="Mondo S."/>
            <person name="Pangilinan J."/>
            <person name="Riley R."/>
            <person name="LaButti K."/>
            <person name="Andreopoulos B."/>
            <person name="Lipzen A."/>
            <person name="Chen C."/>
            <person name="Yan M."/>
            <person name="Daum C."/>
            <person name="Ng V."/>
            <person name="Clum A."/>
            <person name="Steindorff A."/>
            <person name="Ohm R.A."/>
            <person name="Martin F."/>
            <person name="Silar P."/>
            <person name="Natvig D.O."/>
            <person name="Lalanne C."/>
            <person name="Gautier V."/>
            <person name="Ament-Velasquez S.L."/>
            <person name="Kruys A."/>
            <person name="Hutchinson M.I."/>
            <person name="Powell A.J."/>
            <person name="Barry K."/>
            <person name="Miller A.N."/>
            <person name="Grigoriev I.V."/>
            <person name="Debuchy R."/>
            <person name="Gladieux P."/>
            <person name="Hiltunen Thoren M."/>
            <person name="Johannesson H."/>
        </authorList>
    </citation>
    <scope>NUCLEOTIDE SEQUENCE</scope>
    <source>
        <strain evidence="4">CBS 731.68</strain>
    </source>
</reference>
<feature type="transmembrane region" description="Helical" evidence="3">
    <location>
        <begin position="508"/>
        <end position="530"/>
    </location>
</feature>
<dbReference type="InterPro" id="IPR029033">
    <property type="entry name" value="His_PPase_superfam"/>
</dbReference>
<keyword evidence="3" id="KW-1133">Transmembrane helix</keyword>
<dbReference type="AlphaFoldDB" id="A0AAN6TU36"/>
<keyword evidence="5" id="KW-1185">Reference proteome</keyword>
<comment type="similarity">
    <text evidence="1">Belongs to the histidine acid phosphatase family.</text>
</comment>
<dbReference type="Gene3D" id="3.40.50.1240">
    <property type="entry name" value="Phosphoglycerate mutase-like"/>
    <property type="match status" value="1"/>
</dbReference>
<evidence type="ECO:0000313" key="5">
    <source>
        <dbReference type="Proteomes" id="UP001302602"/>
    </source>
</evidence>